<organism evidence="1">
    <name type="scientific">uncultured Aureispira sp</name>
    <dbReference type="NCBI Taxonomy" id="1331704"/>
    <lineage>
        <taxon>Bacteria</taxon>
        <taxon>Pseudomonadati</taxon>
        <taxon>Bacteroidota</taxon>
        <taxon>Saprospiria</taxon>
        <taxon>Saprospirales</taxon>
        <taxon>Saprospiraceae</taxon>
        <taxon>Aureispira</taxon>
        <taxon>environmental samples</taxon>
    </lineage>
</organism>
<evidence type="ECO:0008006" key="2">
    <source>
        <dbReference type="Google" id="ProtNLM"/>
    </source>
</evidence>
<sequence>MKPLIKSDLSCDLKIASQILEPLFYYDIFSYPLTVHEIYEFSCYKRIDETPINQIEAVLAELVEKGYLYEIDQFYALTKAPKWGQARKENNQRALKYLKRAHKMTRLMTCFPYVRGVFVSGSLSKNVMPLDGDIDYFIVTKPQRLWVTRTFLVLFKKVFLFNSKKHFCVNYFVDEDLLEIEEKNRFTATEVATVLPIYGRQMYQDFWAANGWLNTYYPNVAPRNLEQMLPEKQGWIQFFMEKILNTKLGDWLDAFFMKRTLKRWDEKFEGMAAEDFKIALKSRRNVSKHHPRLFQQKVIKAFMERVEAFETKHQVELDIKESSL</sequence>
<name>A0A6S6UDQ3_9BACT</name>
<dbReference type="AlphaFoldDB" id="A0A6S6UDQ3"/>
<protein>
    <recommendedName>
        <fullName evidence="2">Nucleotidyltransferase</fullName>
    </recommendedName>
</protein>
<reference evidence="1" key="1">
    <citation type="submission" date="2020-01" db="EMBL/GenBank/DDBJ databases">
        <authorList>
            <person name="Meier V. D."/>
            <person name="Meier V D."/>
        </authorList>
    </citation>
    <scope>NUCLEOTIDE SEQUENCE</scope>
    <source>
        <strain evidence="1">HLG_WM_MAG_10</strain>
    </source>
</reference>
<proteinExistence type="predicted"/>
<gene>
    <name evidence="1" type="ORF">HELGO_WM20095</name>
</gene>
<evidence type="ECO:0000313" key="1">
    <source>
        <dbReference type="EMBL" id="CAA6825019.1"/>
    </source>
</evidence>
<dbReference type="EMBL" id="CACVAQ010000356">
    <property type="protein sequence ID" value="CAA6825019.1"/>
    <property type="molecule type" value="Genomic_DNA"/>
</dbReference>
<accession>A0A6S6UDQ3</accession>